<dbReference type="Pfam" id="PF22028">
    <property type="entry name" value="DUF6934"/>
    <property type="match status" value="1"/>
</dbReference>
<evidence type="ECO:0000313" key="1">
    <source>
        <dbReference type="EMBL" id="NDU95718.1"/>
    </source>
</evidence>
<keyword evidence="2" id="KW-1185">Reference proteome</keyword>
<protein>
    <submittedName>
        <fullName evidence="1">Uncharacterized protein</fullName>
    </submittedName>
</protein>
<dbReference type="RefSeq" id="WP_163948288.1">
    <property type="nucleotide sequence ID" value="NZ_JAAFZH010000004.1"/>
</dbReference>
<proteinExistence type="predicted"/>
<name>A0A6L9LB88_9BACT</name>
<accession>A0A6L9LB88</accession>
<sequence>MDLPVYYVKESSDHTYFEFDSVGKRGTIRKYVQFKQYVDKQGDLWNDHFYLTLGDIVDKKHIVNRISDNGDIIMVMATVTRIIQYYLTTYPDRIVVFEGIPDPETNINQRNHLYSRILYRHIEEFNFLKIIARIGGEQTGKYFELTPFMTSTFDIPEYEIFFISNKTAIR</sequence>
<dbReference type="InterPro" id="IPR053865">
    <property type="entry name" value="DUF6934"/>
</dbReference>
<gene>
    <name evidence="1" type="ORF">GK108_12615</name>
</gene>
<evidence type="ECO:0000313" key="2">
    <source>
        <dbReference type="Proteomes" id="UP000474175"/>
    </source>
</evidence>
<dbReference type="EMBL" id="JAAFZH010000004">
    <property type="protein sequence ID" value="NDU95718.1"/>
    <property type="molecule type" value="Genomic_DNA"/>
</dbReference>
<dbReference type="AlphaFoldDB" id="A0A6L9LB88"/>
<reference evidence="1 2" key="1">
    <citation type="submission" date="2020-02" db="EMBL/GenBank/DDBJ databases">
        <title>Draft genome sequence of two Spirosoma agri KCTC 52727 and Spirosoma terrae KCTC 52035.</title>
        <authorList>
            <person name="Rojas J."/>
            <person name="Ambika Manirajan B."/>
            <person name="Suarez C."/>
            <person name="Ratering S."/>
            <person name="Schnell S."/>
        </authorList>
    </citation>
    <scope>NUCLEOTIDE SEQUENCE [LARGE SCALE GENOMIC DNA]</scope>
    <source>
        <strain evidence="1 2">KCTC 52035</strain>
    </source>
</reference>
<organism evidence="1 2">
    <name type="scientific">Spirosoma terrae</name>
    <dbReference type="NCBI Taxonomy" id="1968276"/>
    <lineage>
        <taxon>Bacteria</taxon>
        <taxon>Pseudomonadati</taxon>
        <taxon>Bacteroidota</taxon>
        <taxon>Cytophagia</taxon>
        <taxon>Cytophagales</taxon>
        <taxon>Cytophagaceae</taxon>
        <taxon>Spirosoma</taxon>
    </lineage>
</organism>
<dbReference type="Proteomes" id="UP000474175">
    <property type="component" value="Unassembled WGS sequence"/>
</dbReference>
<comment type="caution">
    <text evidence="1">The sequence shown here is derived from an EMBL/GenBank/DDBJ whole genome shotgun (WGS) entry which is preliminary data.</text>
</comment>